<dbReference type="EMBL" id="JAHRHJ020000009">
    <property type="protein sequence ID" value="KAH9300944.1"/>
    <property type="molecule type" value="Genomic_DNA"/>
</dbReference>
<protein>
    <submittedName>
        <fullName evidence="2">Uncharacterized protein</fullName>
    </submittedName>
</protein>
<name>A0AA38CQR7_TAXCH</name>
<reference evidence="2 3" key="1">
    <citation type="journal article" date="2021" name="Nat. Plants">
        <title>The Taxus genome provides insights into paclitaxel biosynthesis.</title>
        <authorList>
            <person name="Xiong X."/>
            <person name="Gou J."/>
            <person name="Liao Q."/>
            <person name="Li Y."/>
            <person name="Zhou Q."/>
            <person name="Bi G."/>
            <person name="Li C."/>
            <person name="Du R."/>
            <person name="Wang X."/>
            <person name="Sun T."/>
            <person name="Guo L."/>
            <person name="Liang H."/>
            <person name="Lu P."/>
            <person name="Wu Y."/>
            <person name="Zhang Z."/>
            <person name="Ro D.K."/>
            <person name="Shang Y."/>
            <person name="Huang S."/>
            <person name="Yan J."/>
        </authorList>
    </citation>
    <scope>NUCLEOTIDE SEQUENCE [LARGE SCALE GENOMIC DNA]</scope>
    <source>
        <strain evidence="2">Ta-2019</strain>
    </source>
</reference>
<feature type="non-terminal residue" evidence="2">
    <location>
        <position position="1"/>
    </location>
</feature>
<evidence type="ECO:0000313" key="2">
    <source>
        <dbReference type="EMBL" id="KAH9300944.1"/>
    </source>
</evidence>
<gene>
    <name evidence="2" type="ORF">KI387_012527</name>
</gene>
<proteinExistence type="predicted"/>
<feature type="region of interest" description="Disordered" evidence="1">
    <location>
        <begin position="1"/>
        <end position="56"/>
    </location>
</feature>
<organism evidence="2 3">
    <name type="scientific">Taxus chinensis</name>
    <name type="common">Chinese yew</name>
    <name type="synonym">Taxus wallichiana var. chinensis</name>
    <dbReference type="NCBI Taxonomy" id="29808"/>
    <lineage>
        <taxon>Eukaryota</taxon>
        <taxon>Viridiplantae</taxon>
        <taxon>Streptophyta</taxon>
        <taxon>Embryophyta</taxon>
        <taxon>Tracheophyta</taxon>
        <taxon>Spermatophyta</taxon>
        <taxon>Pinopsida</taxon>
        <taxon>Pinidae</taxon>
        <taxon>Conifers II</taxon>
        <taxon>Cupressales</taxon>
        <taxon>Taxaceae</taxon>
        <taxon>Taxus</taxon>
    </lineage>
</organism>
<feature type="compositionally biased region" description="Basic and acidic residues" evidence="1">
    <location>
        <begin position="47"/>
        <end position="56"/>
    </location>
</feature>
<accession>A0AA38CQR7</accession>
<keyword evidence="3" id="KW-1185">Reference proteome</keyword>
<evidence type="ECO:0000256" key="1">
    <source>
        <dbReference type="SAM" id="MobiDB-lite"/>
    </source>
</evidence>
<evidence type="ECO:0000313" key="3">
    <source>
        <dbReference type="Proteomes" id="UP000824469"/>
    </source>
</evidence>
<comment type="caution">
    <text evidence="2">The sequence shown here is derived from an EMBL/GenBank/DDBJ whole genome shotgun (WGS) entry which is preliminary data.</text>
</comment>
<dbReference type="AlphaFoldDB" id="A0AA38CQR7"/>
<sequence>PVGCYTGTNSGPSGLGKGVGSGADGTTTGAGTGSEADGTIVDNTYSEVERCHGRGE</sequence>
<feature type="compositionally biased region" description="Gly residues" evidence="1">
    <location>
        <begin position="13"/>
        <end position="32"/>
    </location>
</feature>
<feature type="non-terminal residue" evidence="2">
    <location>
        <position position="56"/>
    </location>
</feature>
<dbReference type="Proteomes" id="UP000824469">
    <property type="component" value="Unassembled WGS sequence"/>
</dbReference>